<sequence length="43" mass="5117">MPRLLREMLPPEKRELRLLKDPPAEIRDLAFQMLAEALLPLYE</sequence>
<comment type="caution">
    <text evidence="1">The sequence shown here is derived from an EMBL/GenBank/DDBJ whole genome shotgun (WGS) entry which is preliminary data.</text>
</comment>
<dbReference type="AlphaFoldDB" id="A0A6V8NPN7"/>
<feature type="non-terminal residue" evidence="1">
    <location>
        <position position="43"/>
    </location>
</feature>
<evidence type="ECO:0000313" key="1">
    <source>
        <dbReference type="EMBL" id="GFP22359.1"/>
    </source>
</evidence>
<evidence type="ECO:0000313" key="2">
    <source>
        <dbReference type="Proteomes" id="UP000580051"/>
    </source>
</evidence>
<reference evidence="1 2" key="1">
    <citation type="journal article" date="2020" name="Front. Microbiol.">
        <title>Single-cell genomics of novel Actinobacteria with the Wood-Ljungdahl pathway discovered in a serpentinizing system.</title>
        <authorList>
            <person name="Merino N."/>
            <person name="Kawai M."/>
            <person name="Boyd E.S."/>
            <person name="Colman D.R."/>
            <person name="McGlynn S.E."/>
            <person name="Nealson K.H."/>
            <person name="Kurokawa K."/>
            <person name="Hongoh Y."/>
        </authorList>
    </citation>
    <scope>NUCLEOTIDE SEQUENCE [LARGE SCALE GENOMIC DNA]</scope>
    <source>
        <strain evidence="1 2">S06</strain>
    </source>
</reference>
<proteinExistence type="predicted"/>
<accession>A0A6V8NPN7</accession>
<dbReference type="EMBL" id="BLRV01000368">
    <property type="protein sequence ID" value="GFP22359.1"/>
    <property type="molecule type" value="Genomic_DNA"/>
</dbReference>
<name>A0A6V8NPN7_9ACTN</name>
<gene>
    <name evidence="1" type="ORF">HKBW3S06_01587</name>
</gene>
<dbReference type="Proteomes" id="UP000580051">
    <property type="component" value="Unassembled WGS sequence"/>
</dbReference>
<organism evidence="1 2">
    <name type="scientific">Candidatus Hakubella thermalkaliphila</name>
    <dbReference type="NCBI Taxonomy" id="2754717"/>
    <lineage>
        <taxon>Bacteria</taxon>
        <taxon>Bacillati</taxon>
        <taxon>Actinomycetota</taxon>
        <taxon>Actinomycetota incertae sedis</taxon>
        <taxon>Candidatus Hakubellales</taxon>
        <taxon>Candidatus Hakubellaceae</taxon>
        <taxon>Candidatus Hakubella</taxon>
    </lineage>
</organism>
<protein>
    <submittedName>
        <fullName evidence="1">Uncharacterized protein</fullName>
    </submittedName>
</protein>